<feature type="compositionally biased region" description="Basic and acidic residues" evidence="2">
    <location>
        <begin position="437"/>
        <end position="450"/>
    </location>
</feature>
<feature type="compositionally biased region" description="Low complexity" evidence="2">
    <location>
        <begin position="403"/>
        <end position="415"/>
    </location>
</feature>
<evidence type="ECO:0000256" key="1">
    <source>
        <dbReference type="PROSITE-ProRule" id="PRU00339"/>
    </source>
</evidence>
<feature type="region of interest" description="Disordered" evidence="2">
    <location>
        <begin position="434"/>
        <end position="544"/>
    </location>
</feature>
<reference evidence="3 4" key="1">
    <citation type="journal article" date="2013" name="Front. Microbiol.">
        <title>The genome of Nitrospina gracilis illuminates the metabolism and evolution of the major marine nitrite oxidizer.</title>
        <authorList>
            <person name="Luecker S."/>
            <person name="Nowka B."/>
            <person name="Rattei T."/>
            <person name="Spieck E."/>
            <person name="and Daims H."/>
        </authorList>
    </citation>
    <scope>NUCLEOTIDE SEQUENCE [LARGE SCALE GENOMIC DNA]</scope>
    <source>
        <strain evidence="3 4">3/211</strain>
    </source>
</reference>
<dbReference type="EMBL" id="CAQJ01000028">
    <property type="protein sequence ID" value="CCQ90125.1"/>
    <property type="molecule type" value="Genomic_DNA"/>
</dbReference>
<evidence type="ECO:0000256" key="2">
    <source>
        <dbReference type="SAM" id="MobiDB-lite"/>
    </source>
</evidence>
<dbReference type="SMART" id="SM00028">
    <property type="entry name" value="TPR"/>
    <property type="match status" value="2"/>
</dbReference>
<feature type="compositionally biased region" description="Polar residues" evidence="2">
    <location>
        <begin position="502"/>
        <end position="515"/>
    </location>
</feature>
<dbReference type="HOGENOM" id="CLU_500405_0_0_0"/>
<dbReference type="OrthoDB" id="9766710at2"/>
<dbReference type="InParanoid" id="M1YI07"/>
<keyword evidence="4" id="KW-1185">Reference proteome</keyword>
<feature type="repeat" description="TPR" evidence="1">
    <location>
        <begin position="77"/>
        <end position="110"/>
    </location>
</feature>
<dbReference type="STRING" id="1266370.NITGR_250038"/>
<dbReference type="Proteomes" id="UP000011704">
    <property type="component" value="Unassembled WGS sequence"/>
</dbReference>
<dbReference type="InterPro" id="IPR019734">
    <property type="entry name" value="TPR_rpt"/>
</dbReference>
<dbReference type="SUPFAM" id="SSF48452">
    <property type="entry name" value="TPR-like"/>
    <property type="match status" value="1"/>
</dbReference>
<dbReference type="Gene3D" id="1.25.40.10">
    <property type="entry name" value="Tetratricopeptide repeat domain"/>
    <property type="match status" value="1"/>
</dbReference>
<sequence length="544" mass="61227">MFPLNNKYIWALSGLLILLVAACAPKRLTPHYETPPPDLKVEDNRLYYKALDAQNRGRLKEAEELWQVFLKRYPDSVHGHNNLGRVYYLEDKLTQATQQFEQGLALEPTDPRLRQNLADALKLQANLLYEDKRFDATIQKLDRLREISPQEEQQGIQIRIEKVEDKIYEQVRKVDTPESYRDFLQKYPEGINAQRARQRLKELDGGVESSGLSSLIPGMPDLFGTEPKSKEVPSGSKTPPVTPETVTPQPEAKPKEEVAIFKDPFTEETLPEVPVSGKMTPENKGMIEEKPVAPSGDSFFDSESFGKAGVQKPVQEKPESTEVAKTEPENPIQKKKVKPYGSEVTDEALDDFLKSLDDQDIQVQPSAPKPEAVEPMDQTSEVPLVPESREIPVTQLTEPVEMPGSVPPSNSNVPSLQTEVQDVPEELEMIAPFEALAKQEPKKMVPDKTKKVPLPKPKLPVQVTEKKKTGPGDLPVISSVEVETQAPPQTATLDKIKPTPPQTLKKNLSRFQANSPLRKKNLWPRKKPKPKTKSWLKRNLRPPL</sequence>
<evidence type="ECO:0000313" key="3">
    <source>
        <dbReference type="EMBL" id="CCQ90125.1"/>
    </source>
</evidence>
<dbReference type="RefSeq" id="WP_005007338.1">
    <property type="nucleotide sequence ID" value="NZ_HG422173.1"/>
</dbReference>
<proteinExistence type="predicted"/>
<dbReference type="PROSITE" id="PS50005">
    <property type="entry name" value="TPR"/>
    <property type="match status" value="1"/>
</dbReference>
<feature type="compositionally biased region" description="Basic residues" evidence="2">
    <location>
        <begin position="517"/>
        <end position="544"/>
    </location>
</feature>
<feature type="compositionally biased region" description="Basic and acidic residues" evidence="2">
    <location>
        <begin position="314"/>
        <end position="328"/>
    </location>
</feature>
<feature type="region of interest" description="Disordered" evidence="2">
    <location>
        <begin position="207"/>
        <end position="418"/>
    </location>
</feature>
<accession>M1YI07</accession>
<protein>
    <submittedName>
        <fullName evidence="3">Uncharacterized protein</fullName>
    </submittedName>
</protein>
<organism evidence="3 4">
    <name type="scientific">Nitrospina gracilis (strain 3/211)</name>
    <dbReference type="NCBI Taxonomy" id="1266370"/>
    <lineage>
        <taxon>Bacteria</taxon>
        <taxon>Pseudomonadati</taxon>
        <taxon>Nitrospinota/Tectimicrobiota group</taxon>
        <taxon>Nitrospinota</taxon>
        <taxon>Nitrospinia</taxon>
        <taxon>Nitrospinales</taxon>
        <taxon>Nitrospinaceae</taxon>
        <taxon>Nitrospina</taxon>
    </lineage>
</organism>
<gene>
    <name evidence="3" type="ORF">NITGR_250038</name>
</gene>
<dbReference type="AlphaFoldDB" id="M1YI07"/>
<evidence type="ECO:0000313" key="4">
    <source>
        <dbReference type="Proteomes" id="UP000011704"/>
    </source>
</evidence>
<keyword evidence="1" id="KW-0802">TPR repeat</keyword>
<comment type="caution">
    <text evidence="3">The sequence shown here is derived from an EMBL/GenBank/DDBJ whole genome shotgun (WGS) entry which is preliminary data.</text>
</comment>
<feature type="compositionally biased region" description="Low complexity" evidence="2">
    <location>
        <begin position="295"/>
        <end position="306"/>
    </location>
</feature>
<name>M1YI07_NITG3</name>
<dbReference type="PROSITE" id="PS51257">
    <property type="entry name" value="PROKAR_LIPOPROTEIN"/>
    <property type="match status" value="1"/>
</dbReference>
<dbReference type="InterPro" id="IPR011990">
    <property type="entry name" value="TPR-like_helical_dom_sf"/>
</dbReference>